<dbReference type="AlphaFoldDB" id="A0A1G2KAY1"/>
<dbReference type="InterPro" id="IPR036968">
    <property type="entry name" value="Enolpyruvate_Tfrase_sf"/>
</dbReference>
<keyword evidence="5 12" id="KW-0808">Transferase</keyword>
<dbReference type="GO" id="GO:0009252">
    <property type="term" value="P:peptidoglycan biosynthetic process"/>
    <property type="evidence" value="ECO:0007669"/>
    <property type="project" value="UniProtKB-UniRule"/>
</dbReference>
<dbReference type="GO" id="GO:0071555">
    <property type="term" value="P:cell wall organization"/>
    <property type="evidence" value="ECO:0007669"/>
    <property type="project" value="UniProtKB-KW"/>
</dbReference>
<feature type="binding site" evidence="12">
    <location>
        <begin position="23"/>
        <end position="24"/>
    </location>
    <ligand>
        <name>phosphoenolpyruvate</name>
        <dbReference type="ChEBI" id="CHEBI:58702"/>
    </ligand>
</feature>
<dbReference type="GO" id="GO:0008360">
    <property type="term" value="P:regulation of cell shape"/>
    <property type="evidence" value="ECO:0007669"/>
    <property type="project" value="UniProtKB-KW"/>
</dbReference>
<feature type="binding site" evidence="12">
    <location>
        <position position="92"/>
    </location>
    <ligand>
        <name>UDP-N-acetyl-alpha-D-glucosamine</name>
        <dbReference type="ChEBI" id="CHEBI:57705"/>
    </ligand>
</feature>
<proteinExistence type="inferred from homology"/>
<dbReference type="Gene3D" id="3.65.10.10">
    <property type="entry name" value="Enolpyruvate transferase domain"/>
    <property type="match status" value="2"/>
</dbReference>
<dbReference type="HAMAP" id="MF_00111">
    <property type="entry name" value="MurA"/>
    <property type="match status" value="1"/>
</dbReference>
<evidence type="ECO:0000256" key="4">
    <source>
        <dbReference type="ARBA" id="ARBA00022618"/>
    </source>
</evidence>
<dbReference type="GO" id="GO:0008760">
    <property type="term" value="F:UDP-N-acetylglucosamine 1-carboxyvinyltransferase activity"/>
    <property type="evidence" value="ECO:0007669"/>
    <property type="project" value="UniProtKB-UniRule"/>
</dbReference>
<evidence type="ECO:0000313" key="14">
    <source>
        <dbReference type="EMBL" id="OGZ96634.1"/>
    </source>
</evidence>
<dbReference type="InterPro" id="IPR005750">
    <property type="entry name" value="UDP_GlcNAc_COvinyl_MurA"/>
</dbReference>
<evidence type="ECO:0000256" key="7">
    <source>
        <dbReference type="ARBA" id="ARBA00022984"/>
    </source>
</evidence>
<organism evidence="14 15">
    <name type="scientific">Candidatus Sungbacteria bacterium RIFCSPHIGHO2_01_FULL_50_25</name>
    <dbReference type="NCBI Taxonomy" id="1802265"/>
    <lineage>
        <taxon>Bacteria</taxon>
        <taxon>Candidatus Sungiibacteriota</taxon>
    </lineage>
</organism>
<dbReference type="EC" id="2.5.1.7" evidence="12"/>
<comment type="similarity">
    <text evidence="10 12">Belongs to the EPSP synthase family. MurA subfamily.</text>
</comment>
<sequence>MESVFRIEGGVPLRGSVSIRGSKNAASKLMVASLLSDAPSVIGNVPQSLEIGITRELCEVVGSRVELQGGECRIETKEIRTSLVPELSRRNRIPILAVGPLLHRSGVAEVPVPGGDAIGHRPIDFHIAALEAMGVVFERRPNSYYAEAKRIRGADIEFPHPSVGATENVILTAVLAEGKTTIQNAAVEPEIMNLVEMLHGMGAKIFAEPAKRFFEIHGVSSLSGANISVIPDRNEIISFISAALATRGDILIENMDETLVESFLAELKKFGAECERHERGMKFFPAGEYHGCAIETSPHPGFMTDWQQPFVVALTQARGESVIHETVYDDRFGYCKDLKRMGADISVSDDCNGFPPCRFFAKGFAHIARIQGPRKLHGAHLVIKDIRAGIAHVIAALAADGESMIQGVHHLDRGYEHIDERLVSLGARIRRIDE</sequence>
<comment type="caution">
    <text evidence="12">Lacks conserved residue(s) required for the propagation of feature annotation.</text>
</comment>
<protein>
    <recommendedName>
        <fullName evidence="12">UDP-N-acetylglucosamine 1-carboxyvinyltransferase</fullName>
        <ecNumber evidence="12">2.5.1.7</ecNumber>
    </recommendedName>
    <alternativeName>
        <fullName evidence="12">Enoylpyruvate transferase</fullName>
    </alternativeName>
    <alternativeName>
        <fullName evidence="12">UDP-N-acetylglucosamine enolpyruvyl transferase</fullName>
        <shortName evidence="12">EPT</shortName>
    </alternativeName>
</protein>
<dbReference type="GO" id="GO:0005737">
    <property type="term" value="C:cytoplasm"/>
    <property type="evidence" value="ECO:0007669"/>
    <property type="project" value="UniProtKB-SubCell"/>
</dbReference>
<keyword evidence="4 12" id="KW-0132">Cell division</keyword>
<dbReference type="NCBIfam" id="NF006873">
    <property type="entry name" value="PRK09369.1"/>
    <property type="match status" value="1"/>
</dbReference>
<gene>
    <name evidence="12" type="primary">murA</name>
    <name evidence="14" type="ORF">A2847_00885</name>
</gene>
<evidence type="ECO:0000256" key="1">
    <source>
        <dbReference type="ARBA" id="ARBA00004496"/>
    </source>
</evidence>
<dbReference type="InterPro" id="IPR013792">
    <property type="entry name" value="RNA3'P_cycl/enolpyr_Trfase_a/b"/>
</dbReference>
<comment type="pathway">
    <text evidence="2 12">Cell wall biogenesis; peptidoglycan biosynthesis.</text>
</comment>
<comment type="subcellular location">
    <subcellularLocation>
        <location evidence="1 12">Cytoplasm</location>
    </subcellularLocation>
</comment>
<reference evidence="14 15" key="1">
    <citation type="journal article" date="2016" name="Nat. Commun.">
        <title>Thousands of microbial genomes shed light on interconnected biogeochemical processes in an aquifer system.</title>
        <authorList>
            <person name="Anantharaman K."/>
            <person name="Brown C.T."/>
            <person name="Hug L.A."/>
            <person name="Sharon I."/>
            <person name="Castelle C.J."/>
            <person name="Probst A.J."/>
            <person name="Thomas B.C."/>
            <person name="Singh A."/>
            <person name="Wilkins M.J."/>
            <person name="Karaoz U."/>
            <person name="Brodie E.L."/>
            <person name="Williams K.H."/>
            <person name="Hubbard S.S."/>
            <person name="Banfield J.F."/>
        </authorList>
    </citation>
    <scope>NUCLEOTIDE SEQUENCE [LARGE SCALE GENOMIC DNA]</scope>
</reference>
<evidence type="ECO:0000259" key="13">
    <source>
        <dbReference type="Pfam" id="PF00275"/>
    </source>
</evidence>
<dbReference type="CDD" id="cd01555">
    <property type="entry name" value="UdpNAET"/>
    <property type="match status" value="1"/>
</dbReference>
<evidence type="ECO:0000256" key="11">
    <source>
        <dbReference type="ARBA" id="ARBA00047527"/>
    </source>
</evidence>
<dbReference type="UniPathway" id="UPA00219"/>
<comment type="catalytic activity">
    <reaction evidence="11 12">
        <text>phosphoenolpyruvate + UDP-N-acetyl-alpha-D-glucosamine = UDP-N-acetyl-3-O-(1-carboxyvinyl)-alpha-D-glucosamine + phosphate</text>
        <dbReference type="Rhea" id="RHEA:18681"/>
        <dbReference type="ChEBI" id="CHEBI:43474"/>
        <dbReference type="ChEBI" id="CHEBI:57705"/>
        <dbReference type="ChEBI" id="CHEBI:58702"/>
        <dbReference type="ChEBI" id="CHEBI:68483"/>
        <dbReference type="EC" id="2.5.1.7"/>
    </reaction>
</comment>
<dbReference type="InterPro" id="IPR001986">
    <property type="entry name" value="Enolpyruvate_Tfrase_dom"/>
</dbReference>
<dbReference type="NCBIfam" id="TIGR01072">
    <property type="entry name" value="murA"/>
    <property type="match status" value="1"/>
</dbReference>
<keyword evidence="7 12" id="KW-0573">Peptidoglycan synthesis</keyword>
<dbReference type="GO" id="GO:0051301">
    <property type="term" value="P:cell division"/>
    <property type="evidence" value="ECO:0007669"/>
    <property type="project" value="UniProtKB-KW"/>
</dbReference>
<evidence type="ECO:0000256" key="10">
    <source>
        <dbReference type="ARBA" id="ARBA00038367"/>
    </source>
</evidence>
<evidence type="ECO:0000256" key="3">
    <source>
        <dbReference type="ARBA" id="ARBA00022490"/>
    </source>
</evidence>
<dbReference type="EMBL" id="MHQD01000008">
    <property type="protein sequence ID" value="OGZ96634.1"/>
    <property type="molecule type" value="Genomic_DNA"/>
</dbReference>
<dbReference type="PANTHER" id="PTHR43783">
    <property type="entry name" value="UDP-N-ACETYLGLUCOSAMINE 1-CARBOXYVINYLTRANSFERASE"/>
    <property type="match status" value="1"/>
</dbReference>
<evidence type="ECO:0000256" key="12">
    <source>
        <dbReference type="HAMAP-Rule" id="MF_00111"/>
    </source>
</evidence>
<evidence type="ECO:0000313" key="15">
    <source>
        <dbReference type="Proteomes" id="UP000178574"/>
    </source>
</evidence>
<comment type="caution">
    <text evidence="14">The sequence shown here is derived from an EMBL/GenBank/DDBJ whole genome shotgun (WGS) entry which is preliminary data.</text>
</comment>
<dbReference type="InterPro" id="IPR050068">
    <property type="entry name" value="MurA_subfamily"/>
</dbReference>
<dbReference type="PANTHER" id="PTHR43783:SF1">
    <property type="entry name" value="UDP-N-ACETYLGLUCOSAMINE 1-CARBOXYVINYLTRANSFERASE"/>
    <property type="match status" value="1"/>
</dbReference>
<feature type="active site" description="Proton donor" evidence="12">
    <location>
        <position position="116"/>
    </location>
</feature>
<evidence type="ECO:0000256" key="5">
    <source>
        <dbReference type="ARBA" id="ARBA00022679"/>
    </source>
</evidence>
<keyword evidence="3 12" id="KW-0963">Cytoplasm</keyword>
<feature type="binding site" evidence="12">
    <location>
        <position position="305"/>
    </location>
    <ligand>
        <name>UDP-N-acetyl-alpha-D-glucosamine</name>
        <dbReference type="ChEBI" id="CHEBI:57705"/>
    </ligand>
</feature>
<keyword evidence="9 12" id="KW-0961">Cell wall biogenesis/degradation</keyword>
<keyword evidence="6 12" id="KW-0133">Cell shape</keyword>
<evidence type="ECO:0000256" key="6">
    <source>
        <dbReference type="ARBA" id="ARBA00022960"/>
    </source>
</evidence>
<evidence type="ECO:0000256" key="2">
    <source>
        <dbReference type="ARBA" id="ARBA00004752"/>
    </source>
</evidence>
<evidence type="ECO:0000256" key="8">
    <source>
        <dbReference type="ARBA" id="ARBA00023306"/>
    </source>
</evidence>
<dbReference type="SUPFAM" id="SSF55205">
    <property type="entry name" value="EPT/RTPC-like"/>
    <property type="match status" value="1"/>
</dbReference>
<name>A0A1G2KAY1_9BACT</name>
<accession>A0A1G2KAY1</accession>
<dbReference type="Pfam" id="PF00275">
    <property type="entry name" value="EPSP_synthase"/>
    <property type="match status" value="1"/>
</dbReference>
<dbReference type="Proteomes" id="UP000178574">
    <property type="component" value="Unassembled WGS sequence"/>
</dbReference>
<evidence type="ECO:0000256" key="9">
    <source>
        <dbReference type="ARBA" id="ARBA00023316"/>
    </source>
</evidence>
<comment type="function">
    <text evidence="12">Cell wall formation. Adds enolpyruvyl to UDP-N-acetylglucosamine.</text>
</comment>
<dbReference type="GO" id="GO:0019277">
    <property type="term" value="P:UDP-N-acetylgalactosamine biosynthetic process"/>
    <property type="evidence" value="ECO:0007669"/>
    <property type="project" value="InterPro"/>
</dbReference>
<feature type="binding site" evidence="12">
    <location>
        <position position="327"/>
    </location>
    <ligand>
        <name>UDP-N-acetyl-alpha-D-glucosamine</name>
        <dbReference type="ChEBI" id="CHEBI:57705"/>
    </ligand>
</feature>
<feature type="domain" description="Enolpyruvate transferase" evidence="13">
    <location>
        <begin position="8"/>
        <end position="422"/>
    </location>
</feature>
<keyword evidence="8 12" id="KW-0131">Cell cycle</keyword>